<name>A0A3E0K8L9_9BACI</name>
<comment type="caution">
    <text evidence="1">The sequence shown here is derived from an EMBL/GenBank/DDBJ whole genome shotgun (WGS) entry which is preliminary data.</text>
</comment>
<accession>A0A3E0K8L9</accession>
<protein>
    <submittedName>
        <fullName evidence="1">Uncharacterized protein</fullName>
    </submittedName>
</protein>
<evidence type="ECO:0000313" key="2">
    <source>
        <dbReference type="Proteomes" id="UP000257014"/>
    </source>
</evidence>
<organism evidence="1 2">
    <name type="scientific">Caldibacillus debilis</name>
    <dbReference type="NCBI Taxonomy" id="301148"/>
    <lineage>
        <taxon>Bacteria</taxon>
        <taxon>Bacillati</taxon>
        <taxon>Bacillota</taxon>
        <taxon>Bacilli</taxon>
        <taxon>Bacillales</taxon>
        <taxon>Bacillaceae</taxon>
        <taxon>Caldibacillus</taxon>
    </lineage>
</organism>
<evidence type="ECO:0000313" key="1">
    <source>
        <dbReference type="EMBL" id="REJ31559.1"/>
    </source>
</evidence>
<gene>
    <name evidence="1" type="ORF">C6P37_00465</name>
</gene>
<proteinExistence type="predicted"/>
<reference evidence="1 2" key="1">
    <citation type="submission" date="2018-03" db="EMBL/GenBank/DDBJ databases">
        <authorList>
            <person name="Keele B.F."/>
        </authorList>
    </citation>
    <scope>NUCLEOTIDE SEQUENCE [LARGE SCALE GENOMIC DNA]</scope>
    <source>
        <strain evidence="1">ZCTH4_d</strain>
    </source>
</reference>
<dbReference type="Proteomes" id="UP000257014">
    <property type="component" value="Unassembled WGS sequence"/>
</dbReference>
<dbReference type="AlphaFoldDB" id="A0A3E0K8L9"/>
<dbReference type="EMBL" id="QEWE01000003">
    <property type="protein sequence ID" value="REJ31559.1"/>
    <property type="molecule type" value="Genomic_DNA"/>
</dbReference>
<sequence>MNREKMPPDLPREMKKAFVFAGWSGPEFPSGATARFKRTSVFAGLSGEKEAIHRTTFWRDAG</sequence>